<dbReference type="Gene3D" id="3.30.460.10">
    <property type="entry name" value="Beta Polymerase, domain 2"/>
    <property type="match status" value="1"/>
</dbReference>
<dbReference type="GO" id="GO:0016779">
    <property type="term" value="F:nucleotidyltransferase activity"/>
    <property type="evidence" value="ECO:0007669"/>
    <property type="project" value="InterPro"/>
</dbReference>
<dbReference type="SUPFAM" id="SSF81301">
    <property type="entry name" value="Nucleotidyltransferase"/>
    <property type="match status" value="1"/>
</dbReference>
<keyword evidence="3" id="KW-1185">Reference proteome</keyword>
<sequence length="267" mass="30331">MSTQSLNSLTEAFGQLPEVLAVVLGGSRASDSNDALSDFDLYIYCESPISRQVRKQIISEHCAYLELANRFWEEEDDFVLNDGTVVELIYRQMDEFAQGIDATVRQGQATVGYSTCFWFSLLNAKVLYERGECISQLQQKYRVVYPSILRQSIIDKNLPLLLSVIPAYPDQINKAVQRGDRVSVQHRITAYLASYFDVLFAVNELPHPGEKRLLSFALQHCQHLPVEFEASLCKLLSPKSDDELSSALRFMSEQIETLVLSQMKDMK</sequence>
<evidence type="ECO:0000313" key="2">
    <source>
        <dbReference type="EMBL" id="SEG63437.1"/>
    </source>
</evidence>
<gene>
    <name evidence="2" type="ORF">SAMN04488244_12512</name>
</gene>
<dbReference type="EMBL" id="FNVG01000025">
    <property type="protein sequence ID" value="SEG63437.1"/>
    <property type="molecule type" value="Genomic_DNA"/>
</dbReference>
<proteinExistence type="predicted"/>
<dbReference type="OrthoDB" id="5176171at2"/>
<feature type="domain" description="Polymerase nucleotidyl transferase" evidence="1">
    <location>
        <begin position="9"/>
        <end position="66"/>
    </location>
</feature>
<dbReference type="AlphaFoldDB" id="A0A1H6BSM9"/>
<dbReference type="InterPro" id="IPR043519">
    <property type="entry name" value="NT_sf"/>
</dbReference>
<dbReference type="CDD" id="cd05403">
    <property type="entry name" value="NT_KNTase_like"/>
    <property type="match status" value="1"/>
</dbReference>
<dbReference type="Pfam" id="PF01909">
    <property type="entry name" value="NTP_transf_2"/>
    <property type="match status" value="1"/>
</dbReference>
<name>A0A1H6BSM9_9VIBR</name>
<evidence type="ECO:0000313" key="3">
    <source>
        <dbReference type="Proteomes" id="UP000236721"/>
    </source>
</evidence>
<dbReference type="InterPro" id="IPR002934">
    <property type="entry name" value="Polymerase_NTP_transf_dom"/>
</dbReference>
<keyword evidence="2" id="KW-0808">Transferase</keyword>
<reference evidence="3" key="1">
    <citation type="submission" date="2016-10" db="EMBL/GenBank/DDBJ databases">
        <authorList>
            <person name="Varghese N."/>
            <person name="Submissions S."/>
        </authorList>
    </citation>
    <scope>NUCLEOTIDE SEQUENCE [LARGE SCALE GENOMIC DNA]</scope>
    <source>
        <strain evidence="3">CGMCC 1.7062</strain>
    </source>
</reference>
<protein>
    <submittedName>
        <fullName evidence="2">Nucleotidyltransferase domain-containing protein</fullName>
    </submittedName>
</protein>
<dbReference type="Proteomes" id="UP000236721">
    <property type="component" value="Unassembled WGS sequence"/>
</dbReference>
<accession>A0A1H6BSM9</accession>
<evidence type="ECO:0000259" key="1">
    <source>
        <dbReference type="Pfam" id="PF01909"/>
    </source>
</evidence>
<dbReference type="RefSeq" id="WP_103881953.1">
    <property type="nucleotide sequence ID" value="NZ_FNVG01000025.1"/>
</dbReference>
<organism evidence="2 3">
    <name type="scientific">Vibrio hangzhouensis</name>
    <dbReference type="NCBI Taxonomy" id="462991"/>
    <lineage>
        <taxon>Bacteria</taxon>
        <taxon>Pseudomonadati</taxon>
        <taxon>Pseudomonadota</taxon>
        <taxon>Gammaproteobacteria</taxon>
        <taxon>Vibrionales</taxon>
        <taxon>Vibrionaceae</taxon>
        <taxon>Vibrio</taxon>
    </lineage>
</organism>